<reference evidence="2 3" key="1">
    <citation type="submission" date="2024-01" db="EMBL/GenBank/DDBJ databases">
        <title>Culturomics analysis of mouse respiratory tract.</title>
        <authorList>
            <person name="Phillips A.M."/>
            <person name="Collette N.M."/>
            <person name="Mageeney C.M."/>
            <person name="Sinha A."/>
            <person name="Hern K.E."/>
            <person name="Arkin A.P."/>
            <person name="Williams K.P."/>
            <person name="Branda S."/>
        </authorList>
    </citation>
    <scope>NUCLEOTIDE SEQUENCE [LARGE SCALE GENOMIC DNA]</scope>
    <source>
        <strain evidence="2 3">CP20</strain>
    </source>
</reference>
<feature type="coiled-coil region" evidence="1">
    <location>
        <begin position="3"/>
        <end position="30"/>
    </location>
</feature>
<accession>A0ABZ2CX13</accession>
<evidence type="ECO:0000313" key="2">
    <source>
        <dbReference type="EMBL" id="WWA30396.1"/>
    </source>
</evidence>
<gene>
    <name evidence="2" type="ORF">V5G21_00950</name>
</gene>
<sequence length="153" mass="18716">MLKEQVQEFLNKAEVNHSEYERKMQEISDYKKELVQKIKLVINEMKPVYDFIYSKRYLFQNEELDISFARGPVFGIDNKEDEIIYYDVKTGRPYAQYKFNLDREPRYIQYMQLVEMMDIDKLIERAKEPLNHYKAINYILEREIDKYSTQVKE</sequence>
<proteinExistence type="predicted"/>
<name>A0ABZ2CX13_9BACI</name>
<dbReference type="Proteomes" id="UP001341136">
    <property type="component" value="Chromosome"/>
</dbReference>
<evidence type="ECO:0000313" key="3">
    <source>
        <dbReference type="Proteomes" id="UP001341136"/>
    </source>
</evidence>
<dbReference type="EMBL" id="CP144921">
    <property type="protein sequence ID" value="WWA30396.1"/>
    <property type="molecule type" value="Genomic_DNA"/>
</dbReference>
<protein>
    <submittedName>
        <fullName evidence="2">Uncharacterized protein</fullName>
    </submittedName>
</protein>
<evidence type="ECO:0000256" key="1">
    <source>
        <dbReference type="SAM" id="Coils"/>
    </source>
</evidence>
<organism evidence="2 3">
    <name type="scientific">Shouchella rhizosphaerae</name>
    <dbReference type="NCBI Taxonomy" id="866786"/>
    <lineage>
        <taxon>Bacteria</taxon>
        <taxon>Bacillati</taxon>
        <taxon>Bacillota</taxon>
        <taxon>Bacilli</taxon>
        <taxon>Bacillales</taxon>
        <taxon>Bacillaceae</taxon>
        <taxon>Shouchella</taxon>
    </lineage>
</organism>
<dbReference type="RefSeq" id="WP_251225666.1">
    <property type="nucleotide sequence ID" value="NZ_CP144921.1"/>
</dbReference>
<keyword evidence="3" id="KW-1185">Reference proteome</keyword>
<keyword evidence="1" id="KW-0175">Coiled coil</keyword>